<keyword evidence="8" id="KW-1185">Reference proteome</keyword>
<dbReference type="PRINTS" id="PR00836">
    <property type="entry name" value="SOMATOTROPIN"/>
</dbReference>
<dbReference type="PANTHER" id="PTHR11417">
    <property type="entry name" value="SOMATOTROPIN,PROLACTIN"/>
    <property type="match status" value="1"/>
</dbReference>
<keyword evidence="4" id="KW-1015">Disulfide bond</keyword>
<feature type="signal peptide" evidence="6">
    <location>
        <begin position="1"/>
        <end position="28"/>
    </location>
</feature>
<dbReference type="Pfam" id="PF00103">
    <property type="entry name" value="Hormone_1"/>
    <property type="match status" value="1"/>
</dbReference>
<feature type="chain" id="PRO_5045476292" evidence="6">
    <location>
        <begin position="29"/>
        <end position="231"/>
    </location>
</feature>
<dbReference type="PROSITE" id="PS00338">
    <property type="entry name" value="SOMATOTROPIN_2"/>
    <property type="match status" value="1"/>
</dbReference>
<dbReference type="PROSITE" id="PS00266">
    <property type="entry name" value="SOMATOTROPIN_1"/>
    <property type="match status" value="1"/>
</dbReference>
<evidence type="ECO:0000256" key="3">
    <source>
        <dbReference type="ARBA" id="ARBA00022525"/>
    </source>
</evidence>
<protein>
    <submittedName>
        <fullName evidence="7">Prolactin-like</fullName>
    </submittedName>
</protein>
<comment type="caution">
    <text evidence="7">The sequence shown here is derived from an EMBL/GenBank/DDBJ whole genome shotgun (WGS) entry which is preliminary data.</text>
</comment>
<dbReference type="InterPro" id="IPR018116">
    <property type="entry name" value="Somatotropin_CS"/>
</dbReference>
<evidence type="ECO:0000313" key="8">
    <source>
        <dbReference type="Proteomes" id="UP001369086"/>
    </source>
</evidence>
<evidence type="ECO:0000256" key="5">
    <source>
        <dbReference type="RuleBase" id="RU003618"/>
    </source>
</evidence>
<dbReference type="EMBL" id="JAHFZB010000013">
    <property type="protein sequence ID" value="KAK6482440.1"/>
    <property type="molecule type" value="Genomic_DNA"/>
</dbReference>
<evidence type="ECO:0000313" key="7">
    <source>
        <dbReference type="EMBL" id="KAK6482440.1"/>
    </source>
</evidence>
<reference evidence="7 8" key="1">
    <citation type="submission" date="2021-05" db="EMBL/GenBank/DDBJ databases">
        <authorList>
            <person name="Zahm M."/>
            <person name="Klopp C."/>
            <person name="Cabau C."/>
            <person name="Kuhl H."/>
            <person name="Suciu R."/>
            <person name="Ciorpac M."/>
            <person name="Holostenco D."/>
            <person name="Gessner J."/>
            <person name="Wuertz S."/>
            <person name="Hohne C."/>
            <person name="Stock M."/>
            <person name="Gislard M."/>
            <person name="Lluch J."/>
            <person name="Milhes M."/>
            <person name="Lampietro C."/>
            <person name="Lopez Roques C."/>
            <person name="Donnadieu C."/>
            <person name="Du K."/>
            <person name="Schartl M."/>
            <person name="Guiguen Y."/>
        </authorList>
    </citation>
    <scope>NUCLEOTIDE SEQUENCE [LARGE SCALE GENOMIC DNA]</scope>
    <source>
        <strain evidence="7">Hh-F2</strain>
        <tissue evidence="7">Blood</tissue>
    </source>
</reference>
<evidence type="ECO:0000256" key="6">
    <source>
        <dbReference type="SAM" id="SignalP"/>
    </source>
</evidence>
<keyword evidence="3" id="KW-0964">Secreted</keyword>
<name>A0ABR0ZD63_HUSHU</name>
<dbReference type="InterPro" id="IPR009079">
    <property type="entry name" value="4_helix_cytokine-like_core"/>
</dbReference>
<dbReference type="InterPro" id="IPR001400">
    <property type="entry name" value="Somatotropin/Prolactin"/>
</dbReference>
<evidence type="ECO:0000256" key="4">
    <source>
        <dbReference type="ARBA" id="ARBA00023157"/>
    </source>
</evidence>
<organism evidence="7 8">
    <name type="scientific">Huso huso</name>
    <name type="common">Beluga</name>
    <name type="synonym">Acipenser huso</name>
    <dbReference type="NCBI Taxonomy" id="61971"/>
    <lineage>
        <taxon>Eukaryota</taxon>
        <taxon>Metazoa</taxon>
        <taxon>Chordata</taxon>
        <taxon>Craniata</taxon>
        <taxon>Vertebrata</taxon>
        <taxon>Euteleostomi</taxon>
        <taxon>Actinopterygii</taxon>
        <taxon>Chondrostei</taxon>
        <taxon>Acipenseriformes</taxon>
        <taxon>Acipenseridae</taxon>
        <taxon>Huso</taxon>
    </lineage>
</organism>
<dbReference type="Proteomes" id="UP001369086">
    <property type="component" value="Unassembled WGS sequence"/>
</dbReference>
<comment type="subcellular location">
    <subcellularLocation>
        <location evidence="1 5">Secreted</location>
    </subcellularLocation>
</comment>
<evidence type="ECO:0000256" key="1">
    <source>
        <dbReference type="ARBA" id="ARBA00004613"/>
    </source>
</evidence>
<dbReference type="PANTHER" id="PTHR11417:SF33">
    <property type="entry name" value="PROLACTIN LIKE"/>
    <property type="match status" value="1"/>
</dbReference>
<keyword evidence="6" id="KW-0732">Signal</keyword>
<comment type="similarity">
    <text evidence="2 5">Belongs to the somatotropin/prolactin family.</text>
</comment>
<dbReference type="Gene3D" id="1.20.1250.10">
    <property type="match status" value="1"/>
</dbReference>
<proteinExistence type="inferred from homology"/>
<evidence type="ECO:0000256" key="2">
    <source>
        <dbReference type="ARBA" id="ARBA00008474"/>
    </source>
</evidence>
<accession>A0ABR0ZD63</accession>
<gene>
    <name evidence="7" type="ORF">HHUSO_G15453</name>
</gene>
<sequence length="231" mass="26185">MGFDHFLFPVSVLFLVLVCLDLEYRVTSAPICAHGDAGCHLLSVSDLFDRVIQHSNRMHSLSSDLYSEFEKERFLPVRNQLGRATCKCHTSRILTPNGKENAQRTDREELTQVILRLLVSWMNPLLQFHQSVAHNEELSNFSSNKALELSDMVHELKNGVEKVAEKMQLLGIISNSLNGVFPAEASLSSSASNEASHMRDYELLHCFRRDSDKVQNYLKILKCKIVPEHGC</sequence>
<dbReference type="SUPFAM" id="SSF47266">
    <property type="entry name" value="4-helical cytokines"/>
    <property type="match status" value="1"/>
</dbReference>
<keyword evidence="5" id="KW-0372">Hormone</keyword>